<dbReference type="PIRSF" id="PIRSF000454">
    <property type="entry name" value="FAS_yeast_alpha"/>
    <property type="match status" value="1"/>
</dbReference>
<evidence type="ECO:0000256" key="12">
    <source>
        <dbReference type="PIRNR" id="PIRNR000454"/>
    </source>
</evidence>
<evidence type="ECO:0000256" key="10">
    <source>
        <dbReference type="ARBA" id="ARBA00048237"/>
    </source>
</evidence>
<evidence type="ECO:0000313" key="17">
    <source>
        <dbReference type="EMBL" id="AGN71613.1"/>
    </source>
</evidence>
<accession>R9UQ91</accession>
<evidence type="ECO:0000256" key="7">
    <source>
        <dbReference type="ARBA" id="ARBA00022857"/>
    </source>
</evidence>
<dbReference type="InterPro" id="IPR036291">
    <property type="entry name" value="NAD(P)-bd_dom_sf"/>
</dbReference>
<dbReference type="CDD" id="cd00828">
    <property type="entry name" value="elong_cond_enzymes"/>
    <property type="match status" value="1"/>
</dbReference>
<evidence type="ECO:0000256" key="6">
    <source>
        <dbReference type="ARBA" id="ARBA00022842"/>
    </source>
</evidence>
<dbReference type="Pfam" id="PF18314">
    <property type="entry name" value="FAS_I_H"/>
    <property type="match status" value="1"/>
</dbReference>
<feature type="binding site" evidence="14">
    <location>
        <position position="1708"/>
    </location>
    <ligand>
        <name>Mg(2+)</name>
        <dbReference type="ChEBI" id="CHEBI:18420"/>
    </ligand>
</feature>
<dbReference type="GO" id="GO:0004312">
    <property type="term" value="F:fatty acid synthase activity"/>
    <property type="evidence" value="ECO:0007669"/>
    <property type="project" value="InterPro"/>
</dbReference>
<feature type="region of interest" description="Disordered" evidence="15">
    <location>
        <begin position="111"/>
        <end position="177"/>
    </location>
</feature>
<dbReference type="Pfam" id="PF01648">
    <property type="entry name" value="ACPS"/>
    <property type="match status" value="1"/>
</dbReference>
<name>R9UQ91_MONPI</name>
<evidence type="ECO:0000256" key="9">
    <source>
        <dbReference type="ARBA" id="ARBA00023268"/>
    </source>
</evidence>
<keyword evidence="4 12" id="KW-0808">Transferase</keyword>
<dbReference type="PANTHER" id="PTHR10982">
    <property type="entry name" value="MALONYL COA-ACYL CARRIER PROTEIN TRANSACYLASE"/>
    <property type="match status" value="1"/>
</dbReference>
<feature type="compositionally biased region" description="Polar residues" evidence="15">
    <location>
        <begin position="160"/>
        <end position="176"/>
    </location>
</feature>
<dbReference type="SUPFAM" id="SSF56214">
    <property type="entry name" value="4'-phosphopantetheinyl transferase"/>
    <property type="match status" value="1"/>
</dbReference>
<dbReference type="Pfam" id="PF18325">
    <property type="entry name" value="Fas_alpha_ACP"/>
    <property type="match status" value="1"/>
</dbReference>
<evidence type="ECO:0000256" key="15">
    <source>
        <dbReference type="SAM" id="MobiDB-lite"/>
    </source>
</evidence>
<dbReference type="InterPro" id="IPR014030">
    <property type="entry name" value="Ketoacyl_synth_N"/>
</dbReference>
<reference evidence="17" key="2">
    <citation type="journal article" date="2013" name="Appl. Microbiol. Biotechnol.">
        <title>Genetic localization and in vivo characterization of a Monascus azaphilone pigment biosynthetic gene cluster.</title>
        <authorList>
            <person name="Balakrishnan B."/>
            <person name="Karki S."/>
            <person name="Chiu S.H."/>
            <person name="Kim H.J."/>
            <person name="Suh J.W."/>
            <person name="Nam B."/>
            <person name="Yoon Y.M."/>
            <person name="Chen C.C."/>
            <person name="Kwon H.J."/>
        </authorList>
    </citation>
    <scope>NUCLEOTIDE SEQUENCE</scope>
</reference>
<feature type="binding site" evidence="14">
    <location>
        <position position="1828"/>
    </location>
    <ligand>
        <name>Mg(2+)</name>
        <dbReference type="ChEBI" id="CHEBI:18420"/>
    </ligand>
</feature>
<dbReference type="SUPFAM" id="SSF53901">
    <property type="entry name" value="Thiolase-like"/>
    <property type="match status" value="2"/>
</dbReference>
<evidence type="ECO:0000256" key="5">
    <source>
        <dbReference type="ARBA" id="ARBA00022723"/>
    </source>
</evidence>
<dbReference type="Gene3D" id="6.10.140.1410">
    <property type="match status" value="1"/>
</dbReference>
<dbReference type="Gene3D" id="3.90.470.20">
    <property type="entry name" value="4'-phosphopantetheinyl transferase domain"/>
    <property type="match status" value="1"/>
</dbReference>
<dbReference type="GO" id="GO:0004321">
    <property type="term" value="F:fatty-acyl-CoA synthase activity"/>
    <property type="evidence" value="ECO:0007669"/>
    <property type="project" value="UniProtKB-EC"/>
</dbReference>
<dbReference type="GO" id="GO:0005835">
    <property type="term" value="C:fatty acid synthase complex"/>
    <property type="evidence" value="ECO:0007669"/>
    <property type="project" value="InterPro"/>
</dbReference>
<dbReference type="NCBIfam" id="TIGR00556">
    <property type="entry name" value="pantethn_trn"/>
    <property type="match status" value="1"/>
</dbReference>
<evidence type="ECO:0000256" key="2">
    <source>
        <dbReference type="ARBA" id="ARBA00022450"/>
    </source>
</evidence>
<feature type="compositionally biased region" description="Basic and acidic residues" evidence="15">
    <location>
        <begin position="1629"/>
        <end position="1639"/>
    </location>
</feature>
<dbReference type="CDD" id="cd08950">
    <property type="entry name" value="KR_fFAS_SDR_c_like"/>
    <property type="match status" value="1"/>
</dbReference>
<dbReference type="InterPro" id="IPR047224">
    <property type="entry name" value="FAS_alpha_su_C"/>
</dbReference>
<dbReference type="InterPro" id="IPR016039">
    <property type="entry name" value="Thiolase-like"/>
</dbReference>
<dbReference type="Gene3D" id="3.30.70.2490">
    <property type="match status" value="1"/>
</dbReference>
<dbReference type="Gene3D" id="3.40.50.720">
    <property type="entry name" value="NAD(P)-binding Rossmann-like Domain"/>
    <property type="match status" value="1"/>
</dbReference>
<dbReference type="InterPro" id="IPR018201">
    <property type="entry name" value="Ketoacyl_synth_AS"/>
</dbReference>
<proteinExistence type="inferred from homology"/>
<feature type="binding site" evidence="14">
    <location>
        <position position="1707"/>
    </location>
    <ligand>
        <name>Mg(2+)</name>
        <dbReference type="ChEBI" id="CHEBI:18420"/>
    </ligand>
</feature>
<evidence type="ECO:0000256" key="14">
    <source>
        <dbReference type="PIRSR" id="PIRSR000454-3"/>
    </source>
</evidence>
<feature type="compositionally biased region" description="Polar residues" evidence="15">
    <location>
        <begin position="133"/>
        <end position="152"/>
    </location>
</feature>
<dbReference type="GO" id="GO:0000287">
    <property type="term" value="F:magnesium ion binding"/>
    <property type="evidence" value="ECO:0007669"/>
    <property type="project" value="InterPro"/>
</dbReference>
<evidence type="ECO:0000256" key="11">
    <source>
        <dbReference type="ARBA" id="ARBA00048508"/>
    </source>
</evidence>
<dbReference type="Gene3D" id="3.90.25.70">
    <property type="match status" value="1"/>
</dbReference>
<evidence type="ECO:0000256" key="1">
    <source>
        <dbReference type="ARBA" id="ARBA00007485"/>
    </source>
</evidence>
<dbReference type="Pfam" id="PF02801">
    <property type="entry name" value="Ketoacyl-synt_C"/>
    <property type="match status" value="1"/>
</dbReference>
<dbReference type="GO" id="GO:0004316">
    <property type="term" value="F:3-oxoacyl-[acyl-carrier-protein] reductase (NADPH) activity"/>
    <property type="evidence" value="ECO:0007669"/>
    <property type="project" value="UniProtKB-EC"/>
</dbReference>
<gene>
    <name evidence="17" type="ORF">2371MpFasA2</name>
</gene>
<keyword evidence="5 14" id="KW-0479">Metal-binding</keyword>
<evidence type="ECO:0000259" key="16">
    <source>
        <dbReference type="PROSITE" id="PS52004"/>
    </source>
</evidence>
<keyword evidence="7" id="KW-0521">NADP</keyword>
<organism evidence="17">
    <name type="scientific">Monascus pilosus</name>
    <name type="common">Red mold</name>
    <dbReference type="NCBI Taxonomy" id="89488"/>
    <lineage>
        <taxon>Eukaryota</taxon>
        <taxon>Fungi</taxon>
        <taxon>Dikarya</taxon>
        <taxon>Ascomycota</taxon>
        <taxon>Pezizomycotina</taxon>
        <taxon>Eurotiomycetes</taxon>
        <taxon>Eurotiomycetidae</taxon>
        <taxon>Eurotiales</taxon>
        <taxon>Aspergillaceae</taxon>
        <taxon>Monascus</taxon>
    </lineage>
</organism>
<comment type="catalytic activity">
    <reaction evidence="11">
        <text>a (3R)-hydroxyacyl-[ACP] + NADP(+) = a 3-oxoacyl-[ACP] + NADPH + H(+)</text>
        <dbReference type="Rhea" id="RHEA:17397"/>
        <dbReference type="Rhea" id="RHEA-COMP:9916"/>
        <dbReference type="Rhea" id="RHEA-COMP:9945"/>
        <dbReference type="ChEBI" id="CHEBI:15378"/>
        <dbReference type="ChEBI" id="CHEBI:57783"/>
        <dbReference type="ChEBI" id="CHEBI:58349"/>
        <dbReference type="ChEBI" id="CHEBI:78776"/>
        <dbReference type="ChEBI" id="CHEBI:78827"/>
        <dbReference type="EC" id="1.1.1.100"/>
    </reaction>
</comment>
<feature type="region of interest" description="Disordered" evidence="15">
    <location>
        <begin position="1629"/>
        <end position="1681"/>
    </location>
</feature>
<dbReference type="PANTHER" id="PTHR10982:SF21">
    <property type="entry name" value="FATTY ACID SYNTHASE SUBUNIT BETA"/>
    <property type="match status" value="1"/>
</dbReference>
<dbReference type="GO" id="GO:0044550">
    <property type="term" value="P:secondary metabolite biosynthetic process"/>
    <property type="evidence" value="ECO:0007669"/>
    <property type="project" value="UniProtKB-ARBA"/>
</dbReference>
<keyword evidence="8" id="KW-0560">Oxidoreductase</keyword>
<feature type="binding site" evidence="14">
    <location>
        <position position="1709"/>
    </location>
    <ligand>
        <name>Mg(2+)</name>
        <dbReference type="ChEBI" id="CHEBI:18420"/>
    </ligand>
</feature>
<evidence type="ECO:0000256" key="4">
    <source>
        <dbReference type="ARBA" id="ARBA00022679"/>
    </source>
</evidence>
<dbReference type="InterPro" id="IPR026025">
    <property type="entry name" value="FAS_alpha_yeast"/>
</dbReference>
<comment type="catalytic activity">
    <reaction evidence="10">
        <text>acetyl-CoA + n malonyl-CoA + 2n NADPH + 4n H(+) = a long-chain-acyl-CoA + n CoA + n CO2 + 2n NADP(+).</text>
        <dbReference type="EC" id="2.3.1.86"/>
    </reaction>
</comment>
<dbReference type="PROSITE" id="PS00606">
    <property type="entry name" value="KS3_1"/>
    <property type="match status" value="1"/>
</dbReference>
<dbReference type="InterPro" id="IPR020841">
    <property type="entry name" value="PKS_Beta-ketoAc_synthase_dom"/>
</dbReference>
<dbReference type="Gene3D" id="3.40.47.10">
    <property type="match status" value="1"/>
</dbReference>
<keyword evidence="3" id="KW-0597">Phosphoprotein</keyword>
<sequence>MAVRELVPGTAPVVDDAPASTSMDQKRSLAHKLLIELLSIETQNELLQWKETIQRYVEIGPRTTLVTMAKKTAARRASSQTVPASNLSTLKFLCTGDNDAEIYYEYPQENGAPVEEEGSTGQSNAAAPALAVSGSSRTATTAEAMVTTPSSRSPEKATPAASTSSQKTPAGGSTTPDIPLSAKHVVLAMIAQKFRRAFDNIPAQKTIQELSGGDLTAEFGQLPDGSEYTPLDALGEALQGNFPGKPGKQMSSLITKLISHKMPGGFNQAAMQNHLEREWGFSKAHAQVIICLAITAEPESRLESADSAKEFLDGLVSRYASYAGITMTPRGRGNVSADHSSAVMVDESVLNSIKREQRDYQIKELELLSKHLQLDTAADETVLNELRASQKSLEEKLDRWVSEFDDKFFSGIEAIFDARKVRQYDSWWNWAREDTMRLLSQMRHGQLPLQHLQEQGLVAQLLRRWEPSCADIVKNFIDTGECKEPFLATAAEILRLGSDALQKSPVYRFTTPSTKPRTVISATGSIEYSEVPREKSSYIALLKQGFMAASGERAPYVHLKKKTPDQAWRYDARSTEILLEALSAGSSAGLTFAGKTVLVTGAGPNSIGAAVVRGLLNGGARVIVTTSRSVSSAASFFQRIYRECAARGATMAVVPFNQASKRDCESLVEYVYSAYSPVDGDLDYIVPFGAIPEKAELGNLDGTSELAHRAMLVNILRILGLVYREKEQRGLRTRPTTVIVPLSFNLGGFGGDGLYPESKIGLEALFNRYFSGSWSDYLSICGAVIGWVRGTSLTQSILLVGEAIEHANGLDVITFSREEMAFNILALMAPSVAEMCEEGPVYADLTGGAKEIEKIKDVMAAARAKFLKESSIQKALLAEKAYEQRVLYGPESPKDDTSSPRLNIKRARLSLEFPEIPSKGDLKDHLINLQGMVDLSRTVVVVGFSELGPWGNARTRWQMEHLTDLTAEGYIEMAWIMGLVEHFQGDLNGKPFVGWVDAQTRQPVADDEFKAKYQMHILAHAGLRFVEPGLLGGYDPSRKEFLQEIVVEEELPSFSTSKANADAFRLRLGDKVAVRRMPETDEYLVQVRRGAHFFVPKAVPFNRGVAGLLPAGWDPLRYGIPEDIVQQVDPVTLYALCCVSEALLSAGIRDPYELYRYIHVSELANCLGTGAGAQSAAQRLYKKRYLDHAVQSDILSESFLNTAAAWVNMLVFSSTGPIKTPVGACATAIESLDIGCDAIRSGRSQVALVGGYDDFREEASYEFAMMNATASSVGELAQGRLPGEMSRPSTTTRSGFVESAGCGVQLIMNAELAVEMGLPIHAIIAYTQMAGDKIGRSIPAPGQGILTAARETSAGHDSALLDLAHRRKRLTEEIDAVHQWVTQQLTATRGPTGWSDRTIDEIEATASRKIKHAQHAWGNDIRSQDPSISPLKASLATWGLTVDDIQAVSMHGTSTKANDTNEADVISQQMDHLGRRPGNPLLAVCQKALTGHPKGAAGAWQLHGCMQMLRTGIVPGNRNADNIDSKLRQHRHIVYPMESMPVPQLKATMLTSFGFGQKGGIAVVVAPRHLFSAMAEDELDDYRRRVAKRQREADSAYVSGIMSKSLFKAKEVSVWGESDASMHRMLLDPDARVGGHPENDNNNNSDNNKKRRNTSIERLVRSLLPSRKPETEASPDGQQSTSLAASIQALLASQPTTQPTSTSIGVDVEAISSIPLGNAVFLERNFTQSEREHCFSSPTPQASFAGRWSAKEAVFKSLQTPSVGAGAAMAEIEIVSDGGVPKVQVGLPSFSLLDVCLLTPVWFVQLHGRAKEVAAAKGIRNIQASITHSGGTVTAVALAESSSLS</sequence>
<dbReference type="Pfam" id="PF00109">
    <property type="entry name" value="ketoacyl-synt"/>
    <property type="match status" value="1"/>
</dbReference>
<dbReference type="PROSITE" id="PS52004">
    <property type="entry name" value="KS3_2"/>
    <property type="match status" value="1"/>
</dbReference>
<dbReference type="InterPro" id="IPR004568">
    <property type="entry name" value="Ppantetheine-prot_Trfase_dom"/>
</dbReference>
<feature type="active site" description="For beta-ketoacyl synthase activity" evidence="13">
    <location>
        <position position="1225"/>
    </location>
</feature>
<dbReference type="InterPro" id="IPR037143">
    <property type="entry name" value="4-PPantetheinyl_Trfase_dom_sf"/>
</dbReference>
<dbReference type="InterPro" id="IPR041550">
    <property type="entry name" value="FASI_helical"/>
</dbReference>
<dbReference type="GO" id="GO:0004315">
    <property type="term" value="F:3-oxoacyl-[acyl-carrier-protein] synthase activity"/>
    <property type="evidence" value="ECO:0007669"/>
    <property type="project" value="InterPro"/>
</dbReference>
<protein>
    <submittedName>
        <fullName evidence="17">Fatty acid synthase alpha subunit</fullName>
    </submittedName>
</protein>
<dbReference type="GO" id="GO:0042759">
    <property type="term" value="P:long-chain fatty acid biosynthetic process"/>
    <property type="evidence" value="ECO:0007669"/>
    <property type="project" value="UniProtKB-UniRule"/>
</dbReference>
<dbReference type="InterPro" id="IPR040899">
    <property type="entry name" value="Fas_alpha_ACP"/>
</dbReference>
<dbReference type="SMART" id="SM00825">
    <property type="entry name" value="PKS_KS"/>
    <property type="match status" value="1"/>
</dbReference>
<evidence type="ECO:0000256" key="3">
    <source>
        <dbReference type="ARBA" id="ARBA00022553"/>
    </source>
</evidence>
<dbReference type="InterPro" id="IPR008278">
    <property type="entry name" value="4-PPantetheinyl_Trfase_dom"/>
</dbReference>
<keyword evidence="6 14" id="KW-0460">Magnesium</keyword>
<keyword evidence="2 12" id="KW-0596">Phosphopantetheine</keyword>
<evidence type="ECO:0000256" key="13">
    <source>
        <dbReference type="PIRSR" id="PIRSR000454-1"/>
    </source>
</evidence>
<comment type="similarity">
    <text evidence="1 12">Belongs to the thiolase-like superfamily. Fungal fatty acid synthetase subunit alpha family.</text>
</comment>
<feature type="domain" description="Ketosynthase family 3 (KS3)" evidence="16">
    <location>
        <begin position="1039"/>
        <end position="1566"/>
    </location>
</feature>
<keyword evidence="9" id="KW-0511">Multifunctional enzyme</keyword>
<dbReference type="InterPro" id="IPR050830">
    <property type="entry name" value="Fungal_FAS"/>
</dbReference>
<dbReference type="SUPFAM" id="SSF51735">
    <property type="entry name" value="NAD(P)-binding Rossmann-fold domains"/>
    <property type="match status" value="1"/>
</dbReference>
<dbReference type="InterPro" id="IPR014031">
    <property type="entry name" value="Ketoacyl_synth_C"/>
</dbReference>
<evidence type="ECO:0000256" key="8">
    <source>
        <dbReference type="ARBA" id="ARBA00023002"/>
    </source>
</evidence>
<dbReference type="GO" id="GO:0008897">
    <property type="term" value="F:holo-[acyl-carrier-protein] synthase activity"/>
    <property type="evidence" value="ECO:0007669"/>
    <property type="project" value="InterPro"/>
</dbReference>
<dbReference type="EMBL" id="KC148521">
    <property type="protein sequence ID" value="AGN71613.1"/>
    <property type="molecule type" value="Genomic_DNA"/>
</dbReference>
<reference evidence="17" key="1">
    <citation type="submission" date="2012-11" db="EMBL/GenBank/DDBJ databases">
        <authorList>
            <person name="Chen C.-C."/>
            <person name="Wang C.-L."/>
            <person name="Sung L.-M."/>
            <person name="Chiu S.-H."/>
            <person name="Liaw L.-L."/>
            <person name="Yuan G.-F."/>
            <person name="Liao C.-C."/>
        </authorList>
    </citation>
    <scope>NUCLEOTIDE SEQUENCE</scope>
</reference>